<evidence type="ECO:0000256" key="1">
    <source>
        <dbReference type="ARBA" id="ARBA00005189"/>
    </source>
</evidence>
<dbReference type="Pfam" id="PF13444">
    <property type="entry name" value="Acetyltransf_5"/>
    <property type="match status" value="1"/>
</dbReference>
<comment type="pathway">
    <text evidence="1">Lipid metabolism.</text>
</comment>
<gene>
    <name evidence="11" type="ORF">SAMN06295970_109166</name>
</gene>
<dbReference type="SUPFAM" id="SSF55729">
    <property type="entry name" value="Acyl-CoA N-acyltransferases (Nat)"/>
    <property type="match status" value="1"/>
</dbReference>
<dbReference type="Proteomes" id="UP001158049">
    <property type="component" value="Unassembled WGS sequence"/>
</dbReference>
<comment type="similarity">
    <text evidence="6">Belongs to the acetyltransferase family. OlsB subfamily.</text>
</comment>
<reference evidence="11 12" key="1">
    <citation type="submission" date="2017-05" db="EMBL/GenBank/DDBJ databases">
        <authorList>
            <person name="Varghese N."/>
            <person name="Submissions S."/>
        </authorList>
    </citation>
    <scope>NUCLEOTIDE SEQUENCE [LARGE SCALE GENOMIC DNA]</scope>
    <source>
        <strain evidence="11 12">DSM 26001</strain>
    </source>
</reference>
<evidence type="ECO:0000256" key="4">
    <source>
        <dbReference type="ARBA" id="ARBA00023098"/>
    </source>
</evidence>
<proteinExistence type="inferred from homology"/>
<dbReference type="InterPro" id="IPR016181">
    <property type="entry name" value="Acyl_CoA_acyltransferase"/>
</dbReference>
<sequence>MRLPISASNPRASTAKIALSVTSAPEEIREVQRLRFQVLARSLGLSEIADPDGLDEDEMDRWCDHLIVREMRSLKVVGSLRLAGPRAVDRYGRFPSEQIFDLERLQHVRSRMAEAGRMCVHPDYRGSGVLMTLWAGLSALMQRERYDYLASCVSISLADGGHNATALHQRLNATHLAPREYRVTPRSPFVLHECERGHPPCVPPLLEGYLRAGAWIGGEPAWDADANSAEMFLLLPGAAMASRPDRSAIA</sequence>
<evidence type="ECO:0000313" key="11">
    <source>
        <dbReference type="EMBL" id="SMP63970.1"/>
    </source>
</evidence>
<evidence type="ECO:0000313" key="12">
    <source>
        <dbReference type="Proteomes" id="UP001158049"/>
    </source>
</evidence>
<comment type="catalytic activity">
    <reaction evidence="10">
        <text>a (3R)-hydroxyacyl-[ACP] + L-ornithine = a lyso-ornithine lipid + holo-[ACP] + H(+)</text>
        <dbReference type="Rhea" id="RHEA:20633"/>
        <dbReference type="Rhea" id="RHEA-COMP:9685"/>
        <dbReference type="Rhea" id="RHEA-COMP:9945"/>
        <dbReference type="ChEBI" id="CHEBI:15378"/>
        <dbReference type="ChEBI" id="CHEBI:46911"/>
        <dbReference type="ChEBI" id="CHEBI:64479"/>
        <dbReference type="ChEBI" id="CHEBI:78827"/>
        <dbReference type="ChEBI" id="CHEBI:138482"/>
        <dbReference type="EC" id="2.3.2.30"/>
    </reaction>
    <physiologicalReaction direction="left-to-right" evidence="10">
        <dbReference type="Rhea" id="RHEA:20634"/>
    </physiologicalReaction>
</comment>
<comment type="function">
    <text evidence="9">Catalyzes the first step in the biosynthesis of ornithine lipids, which are phosphorus-free membrane lipids. Catalyzes the 3-hydroxyacyl-acyl carrier protein-dependent acylation of ornithine to form lyso-ornithine lipid (LOL).</text>
</comment>
<keyword evidence="12" id="KW-1185">Reference proteome</keyword>
<comment type="caution">
    <text evidence="11">The sequence shown here is derived from an EMBL/GenBank/DDBJ whole genome shotgun (WGS) entry which is preliminary data.</text>
</comment>
<dbReference type="PANTHER" id="PTHR37323:SF1">
    <property type="entry name" value="L-ORNITHINE N(ALPHA)-ACYLTRANSFERASE"/>
    <property type="match status" value="1"/>
</dbReference>
<keyword evidence="4" id="KW-0443">Lipid metabolism</keyword>
<dbReference type="PANTHER" id="PTHR37323">
    <property type="entry name" value="GCN5-RELATED N-ACETYLTRANSFERASE"/>
    <property type="match status" value="1"/>
</dbReference>
<keyword evidence="5" id="KW-0012">Acyltransferase</keyword>
<evidence type="ECO:0000256" key="6">
    <source>
        <dbReference type="ARBA" id="ARBA00038095"/>
    </source>
</evidence>
<dbReference type="EC" id="2.3.2.30" evidence="7"/>
<dbReference type="InterPro" id="IPR052351">
    <property type="entry name" value="Ornithine_N-alpha-AT"/>
</dbReference>
<evidence type="ECO:0000256" key="8">
    <source>
        <dbReference type="ARBA" id="ARBA00039866"/>
    </source>
</evidence>
<dbReference type="Gene3D" id="3.40.630.30">
    <property type="match status" value="1"/>
</dbReference>
<evidence type="ECO:0000256" key="2">
    <source>
        <dbReference type="ARBA" id="ARBA00022516"/>
    </source>
</evidence>
<evidence type="ECO:0000256" key="10">
    <source>
        <dbReference type="ARBA" id="ARBA00047785"/>
    </source>
</evidence>
<keyword evidence="3" id="KW-0808">Transferase</keyword>
<protein>
    <recommendedName>
        <fullName evidence="8">L-ornithine N(alpha)-acyltransferase</fullName>
        <ecNumber evidence="7">2.3.2.30</ecNumber>
    </recommendedName>
</protein>
<evidence type="ECO:0000256" key="7">
    <source>
        <dbReference type="ARBA" id="ARBA00039058"/>
    </source>
</evidence>
<evidence type="ECO:0000256" key="3">
    <source>
        <dbReference type="ARBA" id="ARBA00022679"/>
    </source>
</evidence>
<name>A0ABY1QAE8_9BURK</name>
<organism evidence="11 12">
    <name type="scientific">Noviherbaspirillum suwonense</name>
    <dbReference type="NCBI Taxonomy" id="1224511"/>
    <lineage>
        <taxon>Bacteria</taxon>
        <taxon>Pseudomonadati</taxon>
        <taxon>Pseudomonadota</taxon>
        <taxon>Betaproteobacteria</taxon>
        <taxon>Burkholderiales</taxon>
        <taxon>Oxalobacteraceae</taxon>
        <taxon>Noviherbaspirillum</taxon>
    </lineage>
</organism>
<accession>A0ABY1QAE8</accession>
<evidence type="ECO:0000256" key="5">
    <source>
        <dbReference type="ARBA" id="ARBA00023315"/>
    </source>
</evidence>
<dbReference type="RefSeq" id="WP_283442839.1">
    <property type="nucleotide sequence ID" value="NZ_FXUL01000009.1"/>
</dbReference>
<dbReference type="EMBL" id="FXUL01000009">
    <property type="protein sequence ID" value="SMP63970.1"/>
    <property type="molecule type" value="Genomic_DNA"/>
</dbReference>
<evidence type="ECO:0000256" key="9">
    <source>
        <dbReference type="ARBA" id="ARBA00045724"/>
    </source>
</evidence>
<keyword evidence="2" id="KW-0444">Lipid biosynthesis</keyword>